<dbReference type="EMBL" id="BJYT01000016">
    <property type="protein sequence ID" value="GEO11096.1"/>
    <property type="molecule type" value="Genomic_DNA"/>
</dbReference>
<evidence type="ECO:0008006" key="3">
    <source>
        <dbReference type="Google" id="ProtNLM"/>
    </source>
</evidence>
<protein>
    <recommendedName>
        <fullName evidence="3">Secretory protein</fullName>
    </recommendedName>
</protein>
<dbReference type="InterPro" id="IPR007541">
    <property type="entry name" value="Uncharacterised_BSP"/>
</dbReference>
<comment type="caution">
    <text evidence="1">The sequence shown here is derived from an EMBL/GenBank/DDBJ whole genome shotgun (WGS) entry which is preliminary data.</text>
</comment>
<dbReference type="PANTHER" id="PTHR33321">
    <property type="match status" value="1"/>
</dbReference>
<evidence type="ECO:0000313" key="2">
    <source>
        <dbReference type="Proteomes" id="UP000321513"/>
    </source>
</evidence>
<accession>A0A512BGL3</accession>
<dbReference type="AlphaFoldDB" id="A0A512BGL3"/>
<keyword evidence="2" id="KW-1185">Reference proteome</keyword>
<dbReference type="PANTHER" id="PTHR33321:SF12">
    <property type="entry name" value="PLANT BASIC SECRETORY PROTEIN (BSP) FAMILY PROTEIN"/>
    <property type="match status" value="1"/>
</dbReference>
<gene>
    <name evidence="1" type="ORF">SAE01_35920</name>
</gene>
<dbReference type="Pfam" id="PF04450">
    <property type="entry name" value="BSP"/>
    <property type="match status" value="1"/>
</dbReference>
<organism evidence="1 2">
    <name type="scientific">Segetibacter aerophilus</name>
    <dbReference type="NCBI Taxonomy" id="670293"/>
    <lineage>
        <taxon>Bacteria</taxon>
        <taxon>Pseudomonadati</taxon>
        <taxon>Bacteroidota</taxon>
        <taxon>Chitinophagia</taxon>
        <taxon>Chitinophagales</taxon>
        <taxon>Chitinophagaceae</taxon>
        <taxon>Segetibacter</taxon>
    </lineage>
</organism>
<evidence type="ECO:0000313" key="1">
    <source>
        <dbReference type="EMBL" id="GEO11096.1"/>
    </source>
</evidence>
<name>A0A512BGL3_9BACT</name>
<dbReference type="OrthoDB" id="211588at2"/>
<sequence>MKKLILLAATVFSVCFSSSKVKGQDIISKKGYTLTFESNNSSFDPALKEVLIKTFFKVYPKLAKEYNKNTSKEVKFLIDTAYKGVAATGGGKVVFSSNYMEKHPQDIDVVTHEVMHIVQNYGRSGGPGWLTEGIADYARFKFGVNNEGAKWALPAYKAGQSYTNSYRITAAFFNWLETNQHKGIVKKLDSQLRQHTYSAESWKNLTGKTLDELWASYAKG</sequence>
<reference evidence="1 2" key="1">
    <citation type="submission" date="2019-07" db="EMBL/GenBank/DDBJ databases">
        <title>Whole genome shotgun sequence of Segetibacter aerophilus NBRC 106135.</title>
        <authorList>
            <person name="Hosoyama A."/>
            <person name="Uohara A."/>
            <person name="Ohji S."/>
            <person name="Ichikawa N."/>
        </authorList>
    </citation>
    <scope>NUCLEOTIDE SEQUENCE [LARGE SCALE GENOMIC DNA]</scope>
    <source>
        <strain evidence="1 2">NBRC 106135</strain>
    </source>
</reference>
<proteinExistence type="predicted"/>
<dbReference type="RefSeq" id="WP_147205208.1">
    <property type="nucleotide sequence ID" value="NZ_BJYT01000016.1"/>
</dbReference>
<dbReference type="Proteomes" id="UP000321513">
    <property type="component" value="Unassembled WGS sequence"/>
</dbReference>